<evidence type="ECO:0000256" key="6">
    <source>
        <dbReference type="ARBA" id="ARBA00048762"/>
    </source>
</evidence>
<feature type="signal peptide" evidence="9">
    <location>
        <begin position="1"/>
        <end position="26"/>
    </location>
</feature>
<dbReference type="GO" id="GO:0006979">
    <property type="term" value="P:response to oxidative stress"/>
    <property type="evidence" value="ECO:0007669"/>
    <property type="project" value="InterPro"/>
</dbReference>
<keyword evidence="4" id="KW-0560">Oxidoreductase</keyword>
<dbReference type="InterPro" id="IPR011992">
    <property type="entry name" value="EF-hand-dom_pair"/>
</dbReference>
<keyword evidence="8" id="KW-1133">Transmembrane helix</keyword>
<organism evidence="10 11">
    <name type="scientific">Paramuricea clavata</name>
    <name type="common">Red gorgonian</name>
    <name type="synonym">Violescent sea-whip</name>
    <dbReference type="NCBI Taxonomy" id="317549"/>
    <lineage>
        <taxon>Eukaryota</taxon>
        <taxon>Metazoa</taxon>
        <taxon>Cnidaria</taxon>
        <taxon>Anthozoa</taxon>
        <taxon>Octocorallia</taxon>
        <taxon>Malacalcyonacea</taxon>
        <taxon>Plexauridae</taxon>
        <taxon>Paramuricea</taxon>
    </lineage>
</organism>
<dbReference type="GO" id="GO:0020037">
    <property type="term" value="F:heme binding"/>
    <property type="evidence" value="ECO:0007669"/>
    <property type="project" value="InterPro"/>
</dbReference>
<dbReference type="InterPro" id="IPR019791">
    <property type="entry name" value="Haem_peroxidase_animal"/>
</dbReference>
<keyword evidence="8" id="KW-0472">Membrane</keyword>
<feature type="transmembrane region" description="Helical" evidence="8">
    <location>
        <begin position="1138"/>
        <end position="1159"/>
    </location>
</feature>
<dbReference type="AlphaFoldDB" id="A0A6S7G762"/>
<dbReference type="EC" id="1.6.3.1" evidence="2"/>
<dbReference type="PANTHER" id="PTHR11475">
    <property type="entry name" value="OXIDASE/PEROXIDASE"/>
    <property type="match status" value="1"/>
</dbReference>
<dbReference type="PROSITE" id="PS50292">
    <property type="entry name" value="PEROXIDASE_3"/>
    <property type="match status" value="1"/>
</dbReference>
<evidence type="ECO:0000256" key="8">
    <source>
        <dbReference type="SAM" id="Phobius"/>
    </source>
</evidence>
<dbReference type="PROSITE" id="PS50222">
    <property type="entry name" value="EF_HAND_2"/>
    <property type="match status" value="2"/>
</dbReference>
<keyword evidence="4" id="KW-0575">Peroxidase</keyword>
<dbReference type="SUPFAM" id="SSF48113">
    <property type="entry name" value="Heme-dependent peroxidases"/>
    <property type="match status" value="1"/>
</dbReference>
<dbReference type="Pfam" id="PF03098">
    <property type="entry name" value="An_peroxidase"/>
    <property type="match status" value="1"/>
</dbReference>
<keyword evidence="8" id="KW-0812">Transmembrane</keyword>
<feature type="transmembrane region" description="Helical" evidence="8">
    <location>
        <begin position="713"/>
        <end position="737"/>
    </location>
</feature>
<dbReference type="CDD" id="cd09820">
    <property type="entry name" value="dual_peroxidase_like"/>
    <property type="match status" value="1"/>
</dbReference>
<feature type="chain" id="PRO_5043568487" description="NAD(P)H oxidase (H2O2-forming)" evidence="9">
    <location>
        <begin position="27"/>
        <end position="1279"/>
    </location>
</feature>
<dbReference type="InterPro" id="IPR037120">
    <property type="entry name" value="Haem_peroxidase_sf_animal"/>
</dbReference>
<dbReference type="Gene3D" id="1.10.640.10">
    <property type="entry name" value="Haem peroxidase domain superfamily, animal type"/>
    <property type="match status" value="1"/>
</dbReference>
<comment type="catalytic activity">
    <reaction evidence="6">
        <text>NADPH + O2 + H(+) = H2O2 + NADP(+)</text>
        <dbReference type="Rhea" id="RHEA:11260"/>
        <dbReference type="ChEBI" id="CHEBI:15378"/>
        <dbReference type="ChEBI" id="CHEBI:15379"/>
        <dbReference type="ChEBI" id="CHEBI:16240"/>
        <dbReference type="ChEBI" id="CHEBI:57783"/>
        <dbReference type="ChEBI" id="CHEBI:58349"/>
        <dbReference type="EC" id="1.6.3.1"/>
    </reaction>
</comment>
<dbReference type="OrthoDB" id="6019201at2759"/>
<evidence type="ECO:0000256" key="4">
    <source>
        <dbReference type="ARBA" id="ARBA00023324"/>
    </source>
</evidence>
<evidence type="ECO:0000256" key="5">
    <source>
        <dbReference type="ARBA" id="ARBA00047455"/>
    </source>
</evidence>
<evidence type="ECO:0000256" key="9">
    <source>
        <dbReference type="SAM" id="SignalP"/>
    </source>
</evidence>
<dbReference type="Gene3D" id="1.10.238.10">
    <property type="entry name" value="EF-hand"/>
    <property type="match status" value="1"/>
</dbReference>
<dbReference type="PRINTS" id="PR00457">
    <property type="entry name" value="ANPEROXIDASE"/>
</dbReference>
<dbReference type="SUPFAM" id="SSF47473">
    <property type="entry name" value="EF-hand"/>
    <property type="match status" value="1"/>
</dbReference>
<dbReference type="InterPro" id="IPR034821">
    <property type="entry name" value="DUOX_peroxidase"/>
</dbReference>
<comment type="similarity">
    <text evidence="1">In the N-terminal section; belongs to the peroxidase family.</text>
</comment>
<gene>
    <name evidence="10" type="ORF">PACLA_8A082417</name>
</gene>
<dbReference type="GO" id="GO:0005509">
    <property type="term" value="F:calcium ion binding"/>
    <property type="evidence" value="ECO:0007669"/>
    <property type="project" value="InterPro"/>
</dbReference>
<dbReference type="GO" id="GO:0016174">
    <property type="term" value="F:NAD(P)H oxidase H2O2-forming activity"/>
    <property type="evidence" value="ECO:0007669"/>
    <property type="project" value="UniProtKB-EC"/>
</dbReference>
<keyword evidence="11" id="KW-1185">Reference proteome</keyword>
<evidence type="ECO:0000313" key="10">
    <source>
        <dbReference type="EMBL" id="CAB3984812.1"/>
    </source>
</evidence>
<keyword evidence="3" id="KW-0106">Calcium</keyword>
<keyword evidence="4" id="KW-0376">Hydrogen peroxide</keyword>
<comment type="caution">
    <text evidence="10">The sequence shown here is derived from an EMBL/GenBank/DDBJ whole genome shotgun (WGS) entry which is preliminary data.</text>
</comment>
<name>A0A6S7G762_PARCT</name>
<sequence>MATYIGPKAFAVFAVILIHCCDQTVAQNTSSILTTSIGDSSTQVPNVSPASTPTTVATPVSVMTSAAVTPVTPSASATTQSPSTSPVTAGSTANPPTQGPSQSSQSSQGSHLPNFPIISHRSHEEAEIEYEGYDGFYNNRAHPEWGAVDMPLTRRVPSHYEDGVYQPSGATRPNPLTLSQELMKGDFGEFPDEGAKNKSTLLVFFGQQVVEEVLDAQRPGCPPEYFNIDIPDDYTTYHVAGNPKIIPLLRSRYHMGTGSSPNNPRQQLNEITPWIDGGLMYGVAKAWADALRSFKDGKLATSKKGNWPEENDIGLPMANPPPPANHKLMDATRFFKLGNPRGNENPFLLTFGIMWFRYHNVIAERLKLHTNETDDEKLFNEARKWVIATHQKIVFYDWLPRFLGLDPDAFRANDSYRYIPAVHPGIAHVFQSAAMRFGHTMVTPGVMRRLNKTCEAFKTRASSSTLGEKAANKRGVRTCNSFWNPQIPITEKNGTETLDIEAFLRGMASQDAEREDNIITEDLRGFVFGGLDFSRRDLMAVNIQRGRDHGLPDYNTARKAYGLAAKENFIDIKANQSYIPNSVYQTLDDLYKGDINSIDVWVGGLLETRKSGPGELFSTIIEDQFRRIRDGDRFWFENIENNLFTQDEIDQINNITLYDVILMTTNIEADDIQKDPFFTTGDDVPCKLGRLEPGDVEDCTDPKTFDYFDGSEVSFALTFLFIGLFCVGVVLTMLFLARRRMAMLAEKRKTNRRKTQRNSKPAENEFIAAEWRRNLPDRTVKVKLGPGKIVRVSSERGQLLRTIDLRGMEWIIIFLQSDREQTLLSVRMDREYDMILRFDSETQRDEFLQSYESFLGNHEIKCNRNEMKTQMLISSAHTKEDRQKRLEKFFRVAFAHAFDIEYQDQDFNERMGEAKEVLSCELSRTEFAEALSLKPNSLFVEQMFDLVDKDRNGYLSFREFLDVIVIFAKGTPDEKLRLFFDMYDVSGNQKLGRDEFKQMIKSFMELVNADVESDQLDALTDSMFSQAGFTNKDELTFDDFRAVMAEYKENLEDAQLNLSGTGVDVPKAGTGEKKKRENAPTRARKTVIKHLDATSDRAPKRTPTRVKVATKKTKDYDNVIKKNWTIFARYVSNHVPDIFIAVLYTLVLIAIFAERAYYYSVEREHGGLRRIAGYGVTVTRGAASAMMFTYSSLLVTMCRNLITFLRETFFGHYVPFDSNVLFHKYIALWAFLFTVVHCIGHASNFYHIATQPPNDLTCLFRNYFHRYANLSSPGKTIIL</sequence>
<dbReference type="InterPro" id="IPR018247">
    <property type="entry name" value="EF_Hand_1_Ca_BS"/>
</dbReference>
<feature type="region of interest" description="Disordered" evidence="7">
    <location>
        <begin position="72"/>
        <end position="116"/>
    </location>
</feature>
<feature type="compositionally biased region" description="Low complexity" evidence="7">
    <location>
        <begin position="99"/>
        <end position="110"/>
    </location>
</feature>
<keyword evidence="9" id="KW-0732">Signal</keyword>
<reference evidence="10" key="1">
    <citation type="submission" date="2020-04" db="EMBL/GenBank/DDBJ databases">
        <authorList>
            <person name="Alioto T."/>
            <person name="Alioto T."/>
            <person name="Gomez Garrido J."/>
        </authorList>
    </citation>
    <scope>NUCLEOTIDE SEQUENCE</scope>
    <source>
        <strain evidence="10">A484AB</strain>
    </source>
</reference>
<evidence type="ECO:0000256" key="3">
    <source>
        <dbReference type="ARBA" id="ARBA00022837"/>
    </source>
</evidence>
<proteinExistence type="inferred from homology"/>
<dbReference type="Proteomes" id="UP001152795">
    <property type="component" value="Unassembled WGS sequence"/>
</dbReference>
<evidence type="ECO:0000256" key="2">
    <source>
        <dbReference type="ARBA" id="ARBA00012698"/>
    </source>
</evidence>
<dbReference type="InterPro" id="IPR010255">
    <property type="entry name" value="Haem_peroxidase_sf"/>
</dbReference>
<dbReference type="GO" id="GO:0042744">
    <property type="term" value="P:hydrogen peroxide catabolic process"/>
    <property type="evidence" value="ECO:0007669"/>
    <property type="project" value="UniProtKB-KW"/>
</dbReference>
<evidence type="ECO:0000256" key="7">
    <source>
        <dbReference type="SAM" id="MobiDB-lite"/>
    </source>
</evidence>
<feature type="compositionally biased region" description="Low complexity" evidence="7">
    <location>
        <begin position="72"/>
        <end position="89"/>
    </location>
</feature>
<dbReference type="InterPro" id="IPR002048">
    <property type="entry name" value="EF_hand_dom"/>
</dbReference>
<evidence type="ECO:0000256" key="1">
    <source>
        <dbReference type="ARBA" id="ARBA00005644"/>
    </source>
</evidence>
<dbReference type="EMBL" id="CACRXK020000789">
    <property type="protein sequence ID" value="CAB3984812.1"/>
    <property type="molecule type" value="Genomic_DNA"/>
</dbReference>
<dbReference type="PANTHER" id="PTHR11475:SF144">
    <property type="entry name" value="NAD(P)H OXIDASE (H2O2-FORMING)"/>
    <property type="match status" value="1"/>
</dbReference>
<dbReference type="GO" id="GO:0004601">
    <property type="term" value="F:peroxidase activity"/>
    <property type="evidence" value="ECO:0007669"/>
    <property type="project" value="InterPro"/>
</dbReference>
<evidence type="ECO:0000313" key="11">
    <source>
        <dbReference type="Proteomes" id="UP001152795"/>
    </source>
</evidence>
<dbReference type="PROSITE" id="PS00018">
    <property type="entry name" value="EF_HAND_1"/>
    <property type="match status" value="2"/>
</dbReference>
<dbReference type="SMART" id="SM00054">
    <property type="entry name" value="EFh"/>
    <property type="match status" value="3"/>
</dbReference>
<accession>A0A6S7G762</accession>
<dbReference type="CDD" id="cd00051">
    <property type="entry name" value="EFh"/>
    <property type="match status" value="2"/>
</dbReference>
<dbReference type="SFLD" id="SFLDG01169">
    <property type="entry name" value="NADPH_oxidase_subgroup_(NOX)"/>
    <property type="match status" value="1"/>
</dbReference>
<comment type="catalytic activity">
    <reaction evidence="5">
        <text>NADH + O2 + H(+) = H2O2 + NAD(+)</text>
        <dbReference type="Rhea" id="RHEA:11264"/>
        <dbReference type="ChEBI" id="CHEBI:15378"/>
        <dbReference type="ChEBI" id="CHEBI:15379"/>
        <dbReference type="ChEBI" id="CHEBI:16240"/>
        <dbReference type="ChEBI" id="CHEBI:57540"/>
        <dbReference type="ChEBI" id="CHEBI:57945"/>
        <dbReference type="EC" id="1.6.3.1"/>
    </reaction>
</comment>
<protein>
    <recommendedName>
        <fullName evidence="2">NAD(P)H oxidase (H2O2-forming)</fullName>
        <ecNumber evidence="2">1.6.3.1</ecNumber>
    </recommendedName>
</protein>